<keyword evidence="5 8" id="KW-1133">Transmembrane helix</keyword>
<dbReference type="Proteomes" id="UP000194798">
    <property type="component" value="Unassembled WGS sequence"/>
</dbReference>
<keyword evidence="7" id="KW-0813">Transport</keyword>
<evidence type="ECO:0000313" key="10">
    <source>
        <dbReference type="Proteomes" id="UP000194798"/>
    </source>
</evidence>
<dbReference type="EMBL" id="MSLT01000006">
    <property type="protein sequence ID" value="OUD15573.1"/>
    <property type="molecule type" value="Genomic_DNA"/>
</dbReference>
<dbReference type="GO" id="GO:0005886">
    <property type="term" value="C:plasma membrane"/>
    <property type="evidence" value="ECO:0007669"/>
    <property type="project" value="UniProtKB-SubCell"/>
</dbReference>
<dbReference type="Pfam" id="PF02472">
    <property type="entry name" value="ExbD"/>
    <property type="match status" value="1"/>
</dbReference>
<evidence type="ECO:0000256" key="1">
    <source>
        <dbReference type="ARBA" id="ARBA00004162"/>
    </source>
</evidence>
<dbReference type="PANTHER" id="PTHR30558:SF7">
    <property type="entry name" value="TOL-PAL SYSTEM PROTEIN TOLR"/>
    <property type="match status" value="1"/>
</dbReference>
<evidence type="ECO:0000256" key="3">
    <source>
        <dbReference type="ARBA" id="ARBA00022475"/>
    </source>
</evidence>
<keyword evidence="7" id="KW-0653">Protein transport</keyword>
<comment type="similarity">
    <text evidence="2 7">Belongs to the ExbD/TolR family.</text>
</comment>
<evidence type="ECO:0000256" key="5">
    <source>
        <dbReference type="ARBA" id="ARBA00022989"/>
    </source>
</evidence>
<evidence type="ECO:0000256" key="7">
    <source>
        <dbReference type="RuleBase" id="RU003879"/>
    </source>
</evidence>
<evidence type="ECO:0000256" key="4">
    <source>
        <dbReference type="ARBA" id="ARBA00022692"/>
    </source>
</evidence>
<evidence type="ECO:0000256" key="2">
    <source>
        <dbReference type="ARBA" id="ARBA00005811"/>
    </source>
</evidence>
<evidence type="ECO:0000313" key="9">
    <source>
        <dbReference type="EMBL" id="OUD15573.1"/>
    </source>
</evidence>
<comment type="subcellular location">
    <subcellularLocation>
        <location evidence="1">Cell membrane</location>
        <topology evidence="1">Single-pass membrane protein</topology>
    </subcellularLocation>
    <subcellularLocation>
        <location evidence="7">Cell membrane</location>
        <topology evidence="7">Single-pass type II membrane protein</topology>
    </subcellularLocation>
</comment>
<keyword evidence="4 7" id="KW-0812">Transmembrane</keyword>
<comment type="caution">
    <text evidence="9">The sequence shown here is derived from an EMBL/GenBank/DDBJ whole genome shotgun (WGS) entry which is preliminary data.</text>
</comment>
<reference evidence="9 10" key="1">
    <citation type="submission" date="2016-12" db="EMBL/GenBank/DDBJ databases">
        <title>Thioflexothrix psekupsii D3 genome sequencing and assembly.</title>
        <authorList>
            <person name="Fomenkov A."/>
            <person name="Vincze T."/>
            <person name="Grabovich M."/>
            <person name="Anton B.P."/>
            <person name="Dubinina G."/>
            <person name="Orlova M."/>
            <person name="Belousova E."/>
            <person name="Roberts R.J."/>
        </authorList>
    </citation>
    <scope>NUCLEOTIDE SEQUENCE [LARGE SCALE GENOMIC DNA]</scope>
    <source>
        <strain evidence="9">D3</strain>
    </source>
</reference>
<dbReference type="Gene3D" id="3.30.420.270">
    <property type="match status" value="1"/>
</dbReference>
<name>A0A251XBA2_9GAMM</name>
<dbReference type="RefSeq" id="WP_176329709.1">
    <property type="nucleotide sequence ID" value="NZ_MSLT01000006.1"/>
</dbReference>
<keyword evidence="10" id="KW-1185">Reference proteome</keyword>
<organism evidence="9 10">
    <name type="scientific">Thioflexithrix psekupsensis</name>
    <dbReference type="NCBI Taxonomy" id="1570016"/>
    <lineage>
        <taxon>Bacteria</taxon>
        <taxon>Pseudomonadati</taxon>
        <taxon>Pseudomonadota</taxon>
        <taxon>Gammaproteobacteria</taxon>
        <taxon>Thiotrichales</taxon>
        <taxon>Thioflexithrix</taxon>
    </lineage>
</organism>
<keyword evidence="3" id="KW-1003">Cell membrane</keyword>
<sequence length="149" mass="17087">MASAVPRQHRRRKHRMADMNVVPYIDVMLVLLIIFMITSPLLVEGVNVQLPKSSAQMDDIKANDKGELMVISLNAAGEIFFQNEDFSISEDELKARLLSLVMDYKKNMQEVPTVHLKADERLPYGEVIRLMAKLREMDFVKVSLVIQKE</sequence>
<dbReference type="PANTHER" id="PTHR30558">
    <property type="entry name" value="EXBD MEMBRANE COMPONENT OF PMF-DRIVEN MACROMOLECULE IMPORT SYSTEM"/>
    <property type="match status" value="1"/>
</dbReference>
<dbReference type="GO" id="GO:0015031">
    <property type="term" value="P:protein transport"/>
    <property type="evidence" value="ECO:0007669"/>
    <property type="project" value="UniProtKB-KW"/>
</dbReference>
<accession>A0A251XBA2</accession>
<evidence type="ECO:0000256" key="6">
    <source>
        <dbReference type="ARBA" id="ARBA00023136"/>
    </source>
</evidence>
<keyword evidence="6 8" id="KW-0472">Membrane</keyword>
<proteinExistence type="inferred from homology"/>
<protein>
    <recommendedName>
        <fullName evidence="11">Tol-Pal system protein TolR</fullName>
    </recommendedName>
</protein>
<feature type="transmembrane region" description="Helical" evidence="8">
    <location>
        <begin position="21"/>
        <end position="43"/>
    </location>
</feature>
<dbReference type="AlphaFoldDB" id="A0A251XBA2"/>
<gene>
    <name evidence="9" type="ORF">TPSD3_03365</name>
</gene>
<evidence type="ECO:0000256" key="8">
    <source>
        <dbReference type="SAM" id="Phobius"/>
    </source>
</evidence>
<evidence type="ECO:0008006" key="11">
    <source>
        <dbReference type="Google" id="ProtNLM"/>
    </source>
</evidence>
<dbReference type="GO" id="GO:0022857">
    <property type="term" value="F:transmembrane transporter activity"/>
    <property type="evidence" value="ECO:0007669"/>
    <property type="project" value="InterPro"/>
</dbReference>
<dbReference type="InterPro" id="IPR003400">
    <property type="entry name" value="ExbD"/>
</dbReference>